<accession>A0A840YLN5</accession>
<dbReference type="AlphaFoldDB" id="A0A840YLN5"/>
<sequence>MAGAKAEIASIRLPHDVCVAYGAPANEEAGESVQRDRSISEADLRQRVAEGGRIQRVVVVEVPVTADYVAWARLSCFQDYRLLAMRKYEGARTWSDFRTLRRAFSGWGYAGPVTVYPEGHPRLACLGLTTRD</sequence>
<name>A0A840YLN5_9PROT</name>
<dbReference type="Proteomes" id="UP000580654">
    <property type="component" value="Unassembled WGS sequence"/>
</dbReference>
<reference evidence="1 2" key="1">
    <citation type="submission" date="2020-08" db="EMBL/GenBank/DDBJ databases">
        <title>Genomic Encyclopedia of Type Strains, Phase IV (KMG-IV): sequencing the most valuable type-strain genomes for metagenomic binning, comparative biology and taxonomic classification.</title>
        <authorList>
            <person name="Goeker M."/>
        </authorList>
    </citation>
    <scope>NUCLEOTIDE SEQUENCE [LARGE SCALE GENOMIC DNA]</scope>
    <source>
        <strain evidence="1 2">DSM 25622</strain>
    </source>
</reference>
<dbReference type="EMBL" id="JACIJD010000028">
    <property type="protein sequence ID" value="MBB5696062.1"/>
    <property type="molecule type" value="Genomic_DNA"/>
</dbReference>
<evidence type="ECO:0000313" key="2">
    <source>
        <dbReference type="Proteomes" id="UP000580654"/>
    </source>
</evidence>
<protein>
    <submittedName>
        <fullName evidence="1">Uncharacterized protein</fullName>
    </submittedName>
</protein>
<evidence type="ECO:0000313" key="1">
    <source>
        <dbReference type="EMBL" id="MBB5696062.1"/>
    </source>
</evidence>
<comment type="caution">
    <text evidence="1">The sequence shown here is derived from an EMBL/GenBank/DDBJ whole genome shotgun (WGS) entry which is preliminary data.</text>
</comment>
<proteinExistence type="predicted"/>
<organism evidence="1 2">
    <name type="scientific">Muricoccus pecuniae</name>
    <dbReference type="NCBI Taxonomy" id="693023"/>
    <lineage>
        <taxon>Bacteria</taxon>
        <taxon>Pseudomonadati</taxon>
        <taxon>Pseudomonadota</taxon>
        <taxon>Alphaproteobacteria</taxon>
        <taxon>Acetobacterales</taxon>
        <taxon>Roseomonadaceae</taxon>
        <taxon>Muricoccus</taxon>
    </lineage>
</organism>
<dbReference type="RefSeq" id="WP_184521168.1">
    <property type="nucleotide sequence ID" value="NZ_JACIJD010000028.1"/>
</dbReference>
<gene>
    <name evidence="1" type="ORF">FHS87_004130</name>
</gene>
<keyword evidence="2" id="KW-1185">Reference proteome</keyword>